<evidence type="ECO:0000313" key="2">
    <source>
        <dbReference type="Proteomes" id="UP000230828"/>
    </source>
</evidence>
<dbReference type="Proteomes" id="UP000230828">
    <property type="component" value="Unassembled WGS sequence"/>
</dbReference>
<keyword evidence="1" id="KW-0378">Hydrolase</keyword>
<sequence length="46" mass="5217">FSLGSRDIKKLSDGYTFITRDKSLSAHFEHTVVVGYDSKIEILTKI</sequence>
<reference evidence="1 2" key="1">
    <citation type="submission" date="2017-09" db="EMBL/GenBank/DDBJ databases">
        <title>Depth-based differentiation of microbial function through sediment-hosted aquifers and enrichment of novel symbionts in the deep terrestrial subsurface.</title>
        <authorList>
            <person name="Probst A.J."/>
            <person name="Ladd B."/>
            <person name="Jarett J.K."/>
            <person name="Geller-Mcgrath D.E."/>
            <person name="Sieber C.M."/>
            <person name="Emerson J.B."/>
            <person name="Anantharaman K."/>
            <person name="Thomas B.C."/>
            <person name="Malmstrom R."/>
            <person name="Stieglmeier M."/>
            <person name="Klingl A."/>
            <person name="Woyke T."/>
            <person name="Ryan C.M."/>
            <person name="Banfield J.F."/>
        </authorList>
    </citation>
    <scope>NUCLEOTIDE SEQUENCE [LARGE SCALE GENOMIC DNA]</scope>
    <source>
        <strain evidence="1">CG10_big_fil_rev_8_21_14_0_10_34_34</strain>
    </source>
</reference>
<feature type="non-terminal residue" evidence="1">
    <location>
        <position position="1"/>
    </location>
</feature>
<name>A0A2H0R0W4_9BACT</name>
<dbReference type="GO" id="GO:0004177">
    <property type="term" value="F:aminopeptidase activity"/>
    <property type="evidence" value="ECO:0007669"/>
    <property type="project" value="UniProtKB-KW"/>
</dbReference>
<gene>
    <name evidence="1" type="ORF">COV33_01200</name>
</gene>
<evidence type="ECO:0000313" key="1">
    <source>
        <dbReference type="EMBL" id="PIR40162.1"/>
    </source>
</evidence>
<protein>
    <submittedName>
        <fullName evidence="1">Type I methionyl aminopeptidase</fullName>
    </submittedName>
</protein>
<dbReference type="SUPFAM" id="SSF55920">
    <property type="entry name" value="Creatinase/aminopeptidase"/>
    <property type="match status" value="1"/>
</dbReference>
<dbReference type="InterPro" id="IPR036005">
    <property type="entry name" value="Creatinase/aminopeptidase-like"/>
</dbReference>
<dbReference type="AlphaFoldDB" id="A0A2H0R0W4"/>
<dbReference type="Gene3D" id="3.90.230.10">
    <property type="entry name" value="Creatinase/methionine aminopeptidase superfamily"/>
    <property type="match status" value="1"/>
</dbReference>
<accession>A0A2H0R0W4</accession>
<keyword evidence="1" id="KW-0645">Protease</keyword>
<keyword evidence="1" id="KW-0031">Aminopeptidase</keyword>
<organism evidence="1 2">
    <name type="scientific">Candidatus Zambryskibacteria bacterium CG10_big_fil_rev_8_21_14_0_10_34_34</name>
    <dbReference type="NCBI Taxonomy" id="1975114"/>
    <lineage>
        <taxon>Bacteria</taxon>
        <taxon>Candidatus Zambryskiibacteriota</taxon>
    </lineage>
</organism>
<proteinExistence type="predicted"/>
<comment type="caution">
    <text evidence="1">The sequence shown here is derived from an EMBL/GenBank/DDBJ whole genome shotgun (WGS) entry which is preliminary data.</text>
</comment>
<dbReference type="EMBL" id="PCXM01000022">
    <property type="protein sequence ID" value="PIR40162.1"/>
    <property type="molecule type" value="Genomic_DNA"/>
</dbReference>